<sequence>MENLQLPKNVSADKSSTDEANAVRGERASSDPKPITGKKPLKINYLPGGQSASFVSQRSSSFESAGSLLGSDEEQSESDSNTQPFSRTGTDDSKFQSSDDPLGPVLDFSSETKTAENDKTASSSDGKDAEDSHQWSCADETLPSSMLNPAHQSTPIHNYRSLSTVAEEGSNIFGTSTGHAVGDDGDHQTDQDVFMPGDLHTPILGFETMEARSRFTVFKIQVQKRADPTCWFVFRRYSDFLHLNERLKFMFPGFRLALPPKRWFRDNFDKDFLEDRILGLQAFLDNITGHKGICNSAPVRDFLCVDEPPGPHDSLEESRALCDTLEESVYALRQELQEKDDEVNLLKEELELYKSQVELLSSRLRPIIKLCGSEEFLDSLRELVSLPAIKLILSSSAHLYEILSSTHPKPRMTLTLPIERASYQVSRRRVIVGNARVLTGSSEKGQRPLAVILVVDNNAAEALT</sequence>
<dbReference type="Proteomes" id="UP001519460">
    <property type="component" value="Unassembled WGS sequence"/>
</dbReference>
<proteinExistence type="predicted"/>
<dbReference type="PROSITE" id="PS50195">
    <property type="entry name" value="PX"/>
    <property type="match status" value="1"/>
</dbReference>
<evidence type="ECO:0000256" key="12">
    <source>
        <dbReference type="ARBA" id="ARBA00023136"/>
    </source>
</evidence>
<evidence type="ECO:0000256" key="4">
    <source>
        <dbReference type="ARBA" id="ARBA00004496"/>
    </source>
</evidence>
<dbReference type="InterPro" id="IPR001683">
    <property type="entry name" value="PX_dom"/>
</dbReference>
<dbReference type="GO" id="GO:0015031">
    <property type="term" value="P:protein transport"/>
    <property type="evidence" value="ECO:0007669"/>
    <property type="project" value="UniProtKB-KW"/>
</dbReference>
<feature type="region of interest" description="Disordered" evidence="17">
    <location>
        <begin position="1"/>
        <end position="136"/>
    </location>
</feature>
<dbReference type="SUPFAM" id="SSF64268">
    <property type="entry name" value="PX domain"/>
    <property type="match status" value="1"/>
</dbReference>
<evidence type="ECO:0000259" key="18">
    <source>
        <dbReference type="PROSITE" id="PS50195"/>
    </source>
</evidence>
<comment type="subcellular location">
    <subcellularLocation>
        <location evidence="4">Cytoplasm</location>
    </subcellularLocation>
    <subcellularLocation>
        <location evidence="1">Early endosome membrane</location>
    </subcellularLocation>
    <subcellularLocation>
        <location evidence="3">Late endosome membrane</location>
        <topology evidence="3">Peripheral membrane protein</topology>
        <orientation evidence="3">Cytoplasmic side</orientation>
    </subcellularLocation>
    <subcellularLocation>
        <location evidence="2">Lysosome</location>
    </subcellularLocation>
</comment>
<keyword evidence="12" id="KW-0472">Membrane</keyword>
<evidence type="ECO:0000256" key="7">
    <source>
        <dbReference type="ARBA" id="ARBA00022553"/>
    </source>
</evidence>
<dbReference type="GO" id="GO:0031902">
    <property type="term" value="C:late endosome membrane"/>
    <property type="evidence" value="ECO:0007669"/>
    <property type="project" value="UniProtKB-SubCell"/>
</dbReference>
<dbReference type="PANTHER" id="PTHR22999">
    <property type="entry name" value="PX SERINE/THREONINE KINASE PXK"/>
    <property type="match status" value="1"/>
</dbReference>
<evidence type="ECO:0000256" key="3">
    <source>
        <dbReference type="ARBA" id="ARBA00004492"/>
    </source>
</evidence>
<keyword evidence="5" id="KW-0813">Transport</keyword>
<keyword evidence="11" id="KW-0446">Lipid-binding</keyword>
<keyword evidence="8" id="KW-0967">Endosome</keyword>
<keyword evidence="6" id="KW-0963">Cytoplasm</keyword>
<organism evidence="19 20">
    <name type="scientific">Batillaria attramentaria</name>
    <dbReference type="NCBI Taxonomy" id="370345"/>
    <lineage>
        <taxon>Eukaryota</taxon>
        <taxon>Metazoa</taxon>
        <taxon>Spiralia</taxon>
        <taxon>Lophotrochozoa</taxon>
        <taxon>Mollusca</taxon>
        <taxon>Gastropoda</taxon>
        <taxon>Caenogastropoda</taxon>
        <taxon>Sorbeoconcha</taxon>
        <taxon>Cerithioidea</taxon>
        <taxon>Batillariidae</taxon>
        <taxon>Batillaria</taxon>
    </lineage>
</organism>
<evidence type="ECO:0000256" key="11">
    <source>
        <dbReference type="ARBA" id="ARBA00023121"/>
    </source>
</evidence>
<dbReference type="AlphaFoldDB" id="A0ABD0M6Y0"/>
<evidence type="ECO:0000256" key="13">
    <source>
        <dbReference type="ARBA" id="ARBA00023228"/>
    </source>
</evidence>
<dbReference type="InterPro" id="IPR051837">
    <property type="entry name" value="SortingNexin/PXDomain-PKLike"/>
</dbReference>
<dbReference type="Gene3D" id="3.30.1520.10">
    <property type="entry name" value="Phox-like domain"/>
    <property type="match status" value="1"/>
</dbReference>
<evidence type="ECO:0000256" key="2">
    <source>
        <dbReference type="ARBA" id="ARBA00004371"/>
    </source>
</evidence>
<dbReference type="EMBL" id="JACVVK020000004">
    <property type="protein sequence ID" value="KAK7507238.1"/>
    <property type="molecule type" value="Genomic_DNA"/>
</dbReference>
<evidence type="ECO:0000256" key="16">
    <source>
        <dbReference type="SAM" id="Coils"/>
    </source>
</evidence>
<evidence type="ECO:0000256" key="15">
    <source>
        <dbReference type="ARBA" id="ARBA00071931"/>
    </source>
</evidence>
<feature type="compositionally biased region" description="Polar residues" evidence="17">
    <location>
        <begin position="1"/>
        <end position="14"/>
    </location>
</feature>
<evidence type="ECO:0000256" key="5">
    <source>
        <dbReference type="ARBA" id="ARBA00022448"/>
    </source>
</evidence>
<evidence type="ECO:0000256" key="10">
    <source>
        <dbReference type="ARBA" id="ARBA00023054"/>
    </source>
</evidence>
<comment type="subunit">
    <text evidence="14">Homooligomer. Interacts with EGFR.</text>
</comment>
<gene>
    <name evidence="19" type="ORF">BaRGS_00001173</name>
</gene>
<dbReference type="InterPro" id="IPR036871">
    <property type="entry name" value="PX_dom_sf"/>
</dbReference>
<keyword evidence="13" id="KW-0458">Lysosome</keyword>
<evidence type="ECO:0000256" key="17">
    <source>
        <dbReference type="SAM" id="MobiDB-lite"/>
    </source>
</evidence>
<dbReference type="GO" id="GO:0008289">
    <property type="term" value="F:lipid binding"/>
    <property type="evidence" value="ECO:0007669"/>
    <property type="project" value="UniProtKB-KW"/>
</dbReference>
<keyword evidence="7" id="KW-0597">Phosphoprotein</keyword>
<feature type="compositionally biased region" description="Low complexity" evidence="17">
    <location>
        <begin position="50"/>
        <end position="65"/>
    </location>
</feature>
<accession>A0ABD0M6Y0</accession>
<evidence type="ECO:0000313" key="19">
    <source>
        <dbReference type="EMBL" id="KAK7507238.1"/>
    </source>
</evidence>
<reference evidence="19 20" key="1">
    <citation type="journal article" date="2023" name="Sci. Data">
        <title>Genome assembly of the Korean intertidal mud-creeper Batillaria attramentaria.</title>
        <authorList>
            <person name="Patra A.K."/>
            <person name="Ho P.T."/>
            <person name="Jun S."/>
            <person name="Lee S.J."/>
            <person name="Kim Y."/>
            <person name="Won Y.J."/>
        </authorList>
    </citation>
    <scope>NUCLEOTIDE SEQUENCE [LARGE SCALE GENOMIC DNA]</scope>
    <source>
        <strain evidence="19">Wonlab-2016</strain>
    </source>
</reference>
<dbReference type="SMART" id="SM00312">
    <property type="entry name" value="PX"/>
    <property type="match status" value="1"/>
</dbReference>
<dbReference type="GO" id="GO:0005764">
    <property type="term" value="C:lysosome"/>
    <property type="evidence" value="ECO:0007669"/>
    <property type="project" value="UniProtKB-SubCell"/>
</dbReference>
<keyword evidence="10 16" id="KW-0175">Coiled coil</keyword>
<feature type="compositionally biased region" description="Basic and acidic residues" evidence="17">
    <location>
        <begin position="113"/>
        <end position="133"/>
    </location>
</feature>
<evidence type="ECO:0000313" key="20">
    <source>
        <dbReference type="Proteomes" id="UP001519460"/>
    </source>
</evidence>
<protein>
    <recommendedName>
        <fullName evidence="15">Sorting nexin-16</fullName>
    </recommendedName>
</protein>
<name>A0ABD0M6Y0_9CAEN</name>
<dbReference type="PANTHER" id="PTHR22999:SF23">
    <property type="entry name" value="SORTING NEXIN-16"/>
    <property type="match status" value="1"/>
</dbReference>
<feature type="compositionally biased region" description="Polar residues" evidence="17">
    <location>
        <begin position="78"/>
        <end position="88"/>
    </location>
</feature>
<comment type="caution">
    <text evidence="19">The sequence shown here is derived from an EMBL/GenBank/DDBJ whole genome shotgun (WGS) entry which is preliminary data.</text>
</comment>
<evidence type="ECO:0000256" key="9">
    <source>
        <dbReference type="ARBA" id="ARBA00022927"/>
    </source>
</evidence>
<dbReference type="Pfam" id="PF00787">
    <property type="entry name" value="PX"/>
    <property type="match status" value="1"/>
</dbReference>
<evidence type="ECO:0000256" key="14">
    <source>
        <dbReference type="ARBA" id="ARBA00063452"/>
    </source>
</evidence>
<dbReference type="GO" id="GO:0031901">
    <property type="term" value="C:early endosome membrane"/>
    <property type="evidence" value="ECO:0007669"/>
    <property type="project" value="UniProtKB-SubCell"/>
</dbReference>
<dbReference type="GO" id="GO:0045022">
    <property type="term" value="P:early endosome to late endosome transport"/>
    <property type="evidence" value="ECO:0007669"/>
    <property type="project" value="UniProtKB-ARBA"/>
</dbReference>
<evidence type="ECO:0000256" key="1">
    <source>
        <dbReference type="ARBA" id="ARBA00004146"/>
    </source>
</evidence>
<feature type="domain" description="PX" evidence="18">
    <location>
        <begin position="196"/>
        <end position="310"/>
    </location>
</feature>
<keyword evidence="9" id="KW-0653">Protein transport</keyword>
<evidence type="ECO:0000256" key="6">
    <source>
        <dbReference type="ARBA" id="ARBA00022490"/>
    </source>
</evidence>
<keyword evidence="20" id="KW-1185">Reference proteome</keyword>
<dbReference type="FunFam" id="3.30.1520.10:FF:000011">
    <property type="entry name" value="Putative sorting nexin-16"/>
    <property type="match status" value="1"/>
</dbReference>
<evidence type="ECO:0000256" key="8">
    <source>
        <dbReference type="ARBA" id="ARBA00022753"/>
    </source>
</evidence>
<feature type="coiled-coil region" evidence="16">
    <location>
        <begin position="315"/>
        <end position="363"/>
    </location>
</feature>